<dbReference type="AlphaFoldDB" id="A0A0V0GBK2"/>
<dbReference type="Gene3D" id="3.20.20.380">
    <property type="entry name" value="Copper homeostasis (CutC) domain"/>
    <property type="match status" value="1"/>
</dbReference>
<evidence type="ECO:0000256" key="2">
    <source>
        <dbReference type="ARBA" id="ARBA00019014"/>
    </source>
</evidence>
<dbReference type="PANTHER" id="PTHR12598:SF0">
    <property type="entry name" value="COPPER HOMEOSTASIS PROTEIN CUTC HOMOLOG"/>
    <property type="match status" value="1"/>
</dbReference>
<dbReference type="EMBL" id="GECL01001394">
    <property type="protein sequence ID" value="JAP04730.1"/>
    <property type="molecule type" value="Transcribed_RNA"/>
</dbReference>
<dbReference type="FunFam" id="3.20.20.380:FF:000001">
    <property type="entry name" value="Copper homeostasis protein CutC"/>
    <property type="match status" value="1"/>
</dbReference>
<dbReference type="SUPFAM" id="SSF110395">
    <property type="entry name" value="CutC-like"/>
    <property type="match status" value="1"/>
</dbReference>
<protein>
    <recommendedName>
        <fullName evidence="2">Copper homeostasis protein cutC homolog</fullName>
    </recommendedName>
</protein>
<reference evidence="3" key="1">
    <citation type="journal article" date="2018" name="J. Proteomics">
        <title>Exploring the molecular complexity of Triatoma dimidiata sialome.</title>
        <authorList>
            <person name="Santiago P.B."/>
            <person name="de Araujo C.N."/>
            <person name="Charneau S."/>
            <person name="Bastos I.M.D."/>
            <person name="Assumpcao T.C.F."/>
            <person name="Queiroz R.M.L."/>
            <person name="Praca Y.R."/>
            <person name="Cordeiro T.M."/>
            <person name="Garcia C.H.S."/>
            <person name="da Silva I.G."/>
            <person name="Raiol T."/>
            <person name="Motta F.N."/>
            <person name="de Araujo Oliveira J.V."/>
            <person name="de Sousa M.V."/>
            <person name="Ribeiro J.M.C."/>
            <person name="de Santana J.M."/>
        </authorList>
    </citation>
    <scope>NUCLEOTIDE SEQUENCE</scope>
    <source>
        <strain evidence="3">Santander</strain>
        <tissue evidence="3">Salivary glands</tissue>
    </source>
</reference>
<evidence type="ECO:0000256" key="1">
    <source>
        <dbReference type="ARBA" id="ARBA00007768"/>
    </source>
</evidence>
<dbReference type="InterPro" id="IPR005627">
    <property type="entry name" value="CutC-like"/>
</dbReference>
<comment type="similarity">
    <text evidence="1">Belongs to the CutC family.</text>
</comment>
<dbReference type="GO" id="GO:0005507">
    <property type="term" value="F:copper ion binding"/>
    <property type="evidence" value="ECO:0007669"/>
    <property type="project" value="TreeGrafter"/>
</dbReference>
<proteinExistence type="inferred from homology"/>
<accession>A0A0V0GBK2</accession>
<sequence>MEVAVDCFESVINAQKGGAMRIELCNALSEGGLTPSLGFLKMCKTHTTLPIFPMIRCRGGDFVYSAEEMGIMADDIRIMKENGADGFVFGVLTGDNTLDKENCKLLLDVARPKPCTLHRAFDETVNCADALETAVELGFTRILTSGQQKDAATGIGTINNLINQAKERIIVMPGAGITASNLEEILLHTNAKEFHGSGKMPVNSNGQPRFITSSDNIKKMVAIYGNLIERRNV</sequence>
<name>A0A0V0GBK2_TRIDM</name>
<organism evidence="3">
    <name type="scientific">Triatoma dimidiata</name>
    <name type="common">Kissing bug</name>
    <name type="synonym">Meccus dimidiatus</name>
    <dbReference type="NCBI Taxonomy" id="72491"/>
    <lineage>
        <taxon>Eukaryota</taxon>
        <taxon>Metazoa</taxon>
        <taxon>Ecdysozoa</taxon>
        <taxon>Arthropoda</taxon>
        <taxon>Hexapoda</taxon>
        <taxon>Insecta</taxon>
        <taxon>Pterygota</taxon>
        <taxon>Neoptera</taxon>
        <taxon>Paraneoptera</taxon>
        <taxon>Hemiptera</taxon>
        <taxon>Heteroptera</taxon>
        <taxon>Panheteroptera</taxon>
        <taxon>Cimicomorpha</taxon>
        <taxon>Reduviidae</taxon>
        <taxon>Triatominae</taxon>
        <taxon>Triatoma</taxon>
    </lineage>
</organism>
<dbReference type="Pfam" id="PF03932">
    <property type="entry name" value="CutC"/>
    <property type="match status" value="1"/>
</dbReference>
<dbReference type="PANTHER" id="PTHR12598">
    <property type="entry name" value="COPPER HOMEOSTASIS PROTEIN CUTC"/>
    <property type="match status" value="1"/>
</dbReference>
<dbReference type="InterPro" id="IPR036822">
    <property type="entry name" value="CutC-like_dom_sf"/>
</dbReference>
<dbReference type="HAMAP" id="MF_00795">
    <property type="entry name" value="CutC"/>
    <property type="match status" value="1"/>
</dbReference>
<evidence type="ECO:0000313" key="3">
    <source>
        <dbReference type="EMBL" id="JAP04730.1"/>
    </source>
</evidence>